<sequence>MKRIQYIAIYGGLIIGLMGCKKEVADPDSSNPNVLPPLTHEGKNTFGCKVNGEVWVAYAPFTVGGPMAMEGNFSDVSGNFNLRGLNKERNQSIHLWLSGLFDVEVYEIEVDGYDINDLRGFRNSSENNGCLGEANYNQDLLRELFIVFLDKNNRIISGTFEMDLVNPSCPGDTVKIREGRFDWRY</sequence>
<evidence type="ECO:0000313" key="2">
    <source>
        <dbReference type="Proteomes" id="UP001501126"/>
    </source>
</evidence>
<accession>A0ABN1MNV0</accession>
<evidence type="ECO:0000313" key="1">
    <source>
        <dbReference type="EMBL" id="GAA0874933.1"/>
    </source>
</evidence>
<dbReference type="EMBL" id="BAAAFH010000007">
    <property type="protein sequence ID" value="GAA0874933.1"/>
    <property type="molecule type" value="Genomic_DNA"/>
</dbReference>
<dbReference type="PROSITE" id="PS51257">
    <property type="entry name" value="PROKAR_LIPOPROTEIN"/>
    <property type="match status" value="1"/>
</dbReference>
<comment type="caution">
    <text evidence="1">The sequence shown here is derived from an EMBL/GenBank/DDBJ whole genome shotgun (WGS) entry which is preliminary data.</text>
</comment>
<organism evidence="1 2">
    <name type="scientific">Wandonia haliotis</name>
    <dbReference type="NCBI Taxonomy" id="574963"/>
    <lineage>
        <taxon>Bacteria</taxon>
        <taxon>Pseudomonadati</taxon>
        <taxon>Bacteroidota</taxon>
        <taxon>Flavobacteriia</taxon>
        <taxon>Flavobacteriales</taxon>
        <taxon>Crocinitomicaceae</taxon>
        <taxon>Wandonia</taxon>
    </lineage>
</organism>
<protein>
    <recommendedName>
        <fullName evidence="3">Lipoprotein</fullName>
    </recommendedName>
</protein>
<dbReference type="RefSeq" id="WP_343785868.1">
    <property type="nucleotide sequence ID" value="NZ_BAAAFH010000007.1"/>
</dbReference>
<reference evidence="1 2" key="1">
    <citation type="journal article" date="2019" name="Int. J. Syst. Evol. Microbiol.">
        <title>The Global Catalogue of Microorganisms (GCM) 10K type strain sequencing project: providing services to taxonomists for standard genome sequencing and annotation.</title>
        <authorList>
            <consortium name="The Broad Institute Genomics Platform"/>
            <consortium name="The Broad Institute Genome Sequencing Center for Infectious Disease"/>
            <person name="Wu L."/>
            <person name="Ma J."/>
        </authorList>
    </citation>
    <scope>NUCLEOTIDE SEQUENCE [LARGE SCALE GENOMIC DNA]</scope>
    <source>
        <strain evidence="1 2">JCM 16083</strain>
    </source>
</reference>
<proteinExistence type="predicted"/>
<dbReference type="Proteomes" id="UP001501126">
    <property type="component" value="Unassembled WGS sequence"/>
</dbReference>
<name>A0ABN1MNV0_9FLAO</name>
<gene>
    <name evidence="1" type="ORF">GCM10009118_13410</name>
</gene>
<keyword evidence="2" id="KW-1185">Reference proteome</keyword>
<evidence type="ECO:0008006" key="3">
    <source>
        <dbReference type="Google" id="ProtNLM"/>
    </source>
</evidence>